<feature type="compositionally biased region" description="Low complexity" evidence="2">
    <location>
        <begin position="2666"/>
        <end position="2683"/>
    </location>
</feature>
<feature type="compositionally biased region" description="Polar residues" evidence="2">
    <location>
        <begin position="27"/>
        <end position="48"/>
    </location>
</feature>
<feature type="region of interest" description="Disordered" evidence="2">
    <location>
        <begin position="2742"/>
        <end position="2761"/>
    </location>
</feature>
<feature type="region of interest" description="Disordered" evidence="2">
    <location>
        <begin position="195"/>
        <end position="216"/>
    </location>
</feature>
<feature type="coiled-coil region" evidence="1">
    <location>
        <begin position="1280"/>
        <end position="1307"/>
    </location>
</feature>
<proteinExistence type="predicted"/>
<feature type="region of interest" description="Disordered" evidence="2">
    <location>
        <begin position="2596"/>
        <end position="2629"/>
    </location>
</feature>
<feature type="compositionally biased region" description="Polar residues" evidence="2">
    <location>
        <begin position="1621"/>
        <end position="1632"/>
    </location>
</feature>
<feature type="region of interest" description="Disordered" evidence="2">
    <location>
        <begin position="27"/>
        <end position="61"/>
    </location>
</feature>
<feature type="region of interest" description="Disordered" evidence="2">
    <location>
        <begin position="922"/>
        <end position="973"/>
    </location>
</feature>
<feature type="region of interest" description="Disordered" evidence="2">
    <location>
        <begin position="78"/>
        <end position="97"/>
    </location>
</feature>
<feature type="region of interest" description="Disordered" evidence="2">
    <location>
        <begin position="2664"/>
        <end position="2686"/>
    </location>
</feature>
<dbReference type="Proteomes" id="UP000051952">
    <property type="component" value="Unassembled WGS sequence"/>
</dbReference>
<feature type="region of interest" description="Disordered" evidence="2">
    <location>
        <begin position="754"/>
        <end position="776"/>
    </location>
</feature>
<feature type="region of interest" description="Disordered" evidence="2">
    <location>
        <begin position="2803"/>
        <end position="2822"/>
    </location>
</feature>
<feature type="compositionally biased region" description="Polar residues" evidence="2">
    <location>
        <begin position="2751"/>
        <end position="2761"/>
    </location>
</feature>
<feature type="compositionally biased region" description="Low complexity" evidence="2">
    <location>
        <begin position="1643"/>
        <end position="1653"/>
    </location>
</feature>
<keyword evidence="1" id="KW-0175">Coiled coil</keyword>
<feature type="region of interest" description="Disordered" evidence="2">
    <location>
        <begin position="263"/>
        <end position="311"/>
    </location>
</feature>
<evidence type="ECO:0000256" key="2">
    <source>
        <dbReference type="SAM" id="MobiDB-lite"/>
    </source>
</evidence>
<name>A0A0S4JQW8_BODSA</name>
<dbReference type="PANTHER" id="PTHR48125:SF10">
    <property type="entry name" value="OS12G0136300 PROTEIN"/>
    <property type="match status" value="1"/>
</dbReference>
<dbReference type="PANTHER" id="PTHR48125">
    <property type="entry name" value="LP07818P1"/>
    <property type="match status" value="1"/>
</dbReference>
<dbReference type="EMBL" id="CYKH01002096">
    <property type="protein sequence ID" value="CUG92943.1"/>
    <property type="molecule type" value="Genomic_DNA"/>
</dbReference>
<sequence>MHHNLPAQLVEQADMEKLQVKLVHGTLTNSRNTSPQRNPNHNSTTINLSHRRSSSIQQQHHNNNSTTIFTTSIDGGMPHHQHLARPPAAAVPTSTPVDAATTTPQERMATYILNHKQTYRDDIETYLAYNERVKRGLALLQNSNDVKDGKRTLELDDMAHQLHLSVADKLTRAETLLERFRRSTSGALTELISQSKAYQSRSSNDDDDTTASRFPDVPGHLEKFILEAHERHREDRAKIKAKASSLRGAAGAATFALSLRGGVHESKGGKPRNSSAVTLAHQDADDESAYSQGSASFSFGHSSPTAKGDRRMTNYSFDDSVSATSCMTASILSPQYSGADASAQQRQEWFDTIADHVGQPSSHHLVVPEVVHEIAPVSASELERRIDLLTVDVGLTVPVKVAAQQPVSMAVSANAPSATKVPESIASTAAVFRSPSFASGDHHAPPLLGNKREEDRAVELPNVLETSDRLASPDTLQSSGIIIARGASEMNARSVVDDHSMLNSTALQQVDKRSSIISVATSPISGGDLQKRGSIAYTEASRRRGSSSPSADVVVATSVMVPHSALQMIEGSSSARAADEGSVRQQQYTTTSTVVTTHRASVAIPPTARWGNSCNCESMFHLMKAKMFEDVKRAVKARYVCGFMNQMEAMANEVMDWKQSMTEELERLADVLTALLHERKEAEREVAEVSAALDSIKRSLMIDGSSSAGGGASAELMLEQVQETIALQQKQHQQLVQQQQEFIASGAFVATPGAGTPQIVGTPRPEDHTPSRSTSPAAKYVALLRSDAAGASSPASPVISTHGGGFSPDAASRRWPTVVDVDDSVVEHNPPPKRSHENSEAPRTSSLSTTPPPEAPPLAALEGGGGTSQHLQRTRSIVGSVRVDWDRFLQDHSPVGKRVERLLTANRFLEESLMHMHDHFIPPPPPVTATGAAAASHWLSNSQKRRTSLGGGEGDDSDNDTSKAASYNTSTAASPRAAAAPVAKLRLVSTRMADATTQTIEELDYFLDNIENVMTGGSQHNPQMALHMQATAQYGSAAANSMMQAAMSGSGSASLGAPVSPLLNRKEPAILQPADDAVSKTATLRMQQMLSTLSLPPQIASLVPKQATPTLASLSNDDADEIEKVDPSRLSTTIASAFHEILTSIQAFSKDVISSRVKRLPAALRSVPAADVNLSVDEFDDTLRLKLRLIVSRVNEAFLGCSSAVESVTDLVTKVQSQKDALTKSEALVAELQRATTNSKSFNKERDDTVKALEAKVAKLTAAALQQSVKKVAAEKSSPMQSKEGQLGRANRNLEETRNVLAGLVERVKETLLRCCDSGKNVSLACGLKDMWSSHRFAPSDSSPPAASGAVSPTSHENGRTWLTEVNALEETLLQMNTPEFGCYLHARAYPDPGLLDLCHTAAKSSEMVMNIIRMNKFDVPLPAMEFIGKALTMFAAQGPNETEEDFLAQRERAIARHEPEPIAAYRQLRDTTAADLFSSVTKQLHLMGTMVQTLRTELPKQRKELIKPFVNAARTVLEIGREDLKSTLFAMEWYLKKRQNEKALLQGMDRAQEILDDAEEHLNEMMEQQTEPKEDDNDDAKDVAEANGPQAEKSDALSPPQPHQLEASVSFISQSATVNFSESRNQMSPKNSSRKKKLQRNASALSLSQSQASHDEEADNPLKALFLHIQNYRSHSDEILHLLSDKKLSTVSDTSVISDALSEFTSSHHVPMTARLRRNLKDVMARMMSIIEGKNIAQTLSRDASEGTEVLEWVDEMCQTGDITFRDQGTDYVVDDFEPYEGDPTMIQELFEQFEEQIHSKLDVEDRVFSGEGEDYAGVASSPLLVDAEHHDGEQQQQQQQGSPADGGGHVSPQRGHLPLSSPSGATDDLLHSPSKRNSKKKTCANVYVQTAVDTDTMATLYQRVPLPQLFLCRTSLMHALDTLADSIGATAANPNNSFDVNPQEEIQRMRNSAVAMEGLHSYRRGNSNRELGLQWISLMDQTLLLIGNELQSKLQTIQTLFSVSQFSASPTKKKPPTGKKVQTVDAAVLASRPTSNASVQVRGNTSSSGGHSGGGGGGFVDNLADEELGRHSFVSVCTTFQGSWDYLKRMSEYQKHLIVAAARHQGATTTSPTSQPLLRLTDGGAALGTPLEQPAMTESIRLDINSKQQVPRRPSRNGSITTIFEPQQQGGILTASFASAGGGSSRDTPRTPAGVAAVIADLQTAMGGRPTSVGSTEHLTPSDGLGPLLAPFAKDPLTQLPIATAASSMLSLDKNIALPLRRAVYRWLNEPPFAVAPGEHETATHPPFSSCTASLRREVAALQAITKCLERYMELTGSYGQSLLRLVGKRIRRRVWEKQRDTIEAAGLRTIELHSKQYKFLKAGSGMNARARREEQARQLFDRSARWKALLQQRTTALHREASRMEHVLMSLSTQREEVLLDFMRQYYGMQQQGGGLSAFGRDTPLQRGARQRSSRHPQQHVTLLPAEARAAVLHQKEPIQGLITILWTGRAHGVNGPDDDPRSKSWFDRTGTSQGGARTSLRLDDLARQKRGGNMSPGDDPVDPSQIASRQHLVVSADDLERIFKKDYLNWSQSTAGVRTMLSTHNMYAVKKSSSSKQSPLQHLAAGGAAATGASSTHTSGPRTLRPLSELEDLSSGGVTVTGWKGGLIHLDAGVPLPDVGRSPTSTTTAPLPTAAATADVPPPLAMRPGAVTQPSSPVPSPQPLFSATSLLPPRTTTPPQLRSQVAQLNPLRAMITIRQHQQQQQQNSDSIKVSDGVSSTSKQIVERPQHTLAASKNGVHGRATNVGSVLKLNRLGPAQSTLTRGTGATAGGGGGGSSSASFVLGGDVEGSYLLGVDVSTRQQPPRKPGAGILLAPMPLDVDQLKQEVDDRDHFD</sequence>
<feature type="compositionally biased region" description="Low complexity" evidence="2">
    <location>
        <begin position="2596"/>
        <end position="2624"/>
    </location>
</feature>
<feature type="compositionally biased region" description="Polar residues" evidence="2">
    <location>
        <begin position="2035"/>
        <end position="2047"/>
    </location>
</feature>
<keyword evidence="4" id="KW-1185">Reference proteome</keyword>
<accession>A0A0S4JQW8</accession>
<evidence type="ECO:0000313" key="3">
    <source>
        <dbReference type="EMBL" id="CUG92943.1"/>
    </source>
</evidence>
<evidence type="ECO:0000256" key="1">
    <source>
        <dbReference type="SAM" id="Coils"/>
    </source>
</evidence>
<feature type="region of interest" description="Disordered" evidence="2">
    <location>
        <begin position="1337"/>
        <end position="1358"/>
    </location>
</feature>
<feature type="region of interest" description="Disordered" evidence="2">
    <location>
        <begin position="1566"/>
        <end position="1604"/>
    </location>
</feature>
<reference evidence="4" key="1">
    <citation type="submission" date="2015-09" db="EMBL/GenBank/DDBJ databases">
        <authorList>
            <consortium name="Pathogen Informatics"/>
        </authorList>
    </citation>
    <scope>NUCLEOTIDE SEQUENCE [LARGE SCALE GENOMIC DNA]</scope>
    <source>
        <strain evidence="4">Lake Konstanz</strain>
    </source>
</reference>
<feature type="region of interest" description="Disordered" evidence="2">
    <location>
        <begin position="2035"/>
        <end position="2060"/>
    </location>
</feature>
<evidence type="ECO:0000313" key="4">
    <source>
        <dbReference type="Proteomes" id="UP000051952"/>
    </source>
</evidence>
<feature type="region of interest" description="Disordered" evidence="2">
    <location>
        <begin position="1830"/>
        <end position="1879"/>
    </location>
</feature>
<feature type="region of interest" description="Disordered" evidence="2">
    <location>
        <begin position="2843"/>
        <end position="2879"/>
    </location>
</feature>
<feature type="compositionally biased region" description="Polar residues" evidence="2">
    <location>
        <begin position="289"/>
        <end position="305"/>
    </location>
</feature>
<feature type="compositionally biased region" description="Low complexity" evidence="2">
    <location>
        <begin position="86"/>
        <end position="97"/>
    </location>
</feature>
<feature type="region of interest" description="Disordered" evidence="2">
    <location>
        <begin position="2497"/>
        <end position="2548"/>
    </location>
</feature>
<feature type="compositionally biased region" description="Gly residues" evidence="2">
    <location>
        <begin position="2812"/>
        <end position="2821"/>
    </location>
</feature>
<feature type="region of interest" description="Disordered" evidence="2">
    <location>
        <begin position="790"/>
        <end position="873"/>
    </location>
</feature>
<gene>
    <name evidence="3" type="ORF">BSAL_39945</name>
</gene>
<protein>
    <submittedName>
        <fullName evidence="3">Uncharacterized protein</fullName>
    </submittedName>
</protein>
<feature type="coiled-coil region" evidence="1">
    <location>
        <begin position="658"/>
        <end position="738"/>
    </location>
</feature>
<feature type="region of interest" description="Disordered" evidence="2">
    <location>
        <begin position="2444"/>
        <end position="2463"/>
    </location>
</feature>
<dbReference type="VEuPathDB" id="TriTrypDB:BSAL_39945"/>
<feature type="compositionally biased region" description="Basic residues" evidence="2">
    <location>
        <begin position="2452"/>
        <end position="2461"/>
    </location>
</feature>
<feature type="compositionally biased region" description="Basic and acidic residues" evidence="2">
    <location>
        <begin position="2866"/>
        <end position="2879"/>
    </location>
</feature>
<organism evidence="3 4">
    <name type="scientific">Bodo saltans</name>
    <name type="common">Flagellated protozoan</name>
    <dbReference type="NCBI Taxonomy" id="75058"/>
    <lineage>
        <taxon>Eukaryota</taxon>
        <taxon>Discoba</taxon>
        <taxon>Euglenozoa</taxon>
        <taxon>Kinetoplastea</taxon>
        <taxon>Metakinetoplastina</taxon>
        <taxon>Eubodonida</taxon>
        <taxon>Bodonidae</taxon>
        <taxon>Bodo</taxon>
    </lineage>
</organism>
<feature type="region of interest" description="Disordered" evidence="2">
    <location>
        <begin position="1621"/>
        <end position="1657"/>
    </location>
</feature>
<feature type="compositionally biased region" description="Low complexity" evidence="2">
    <location>
        <begin position="1339"/>
        <end position="1355"/>
    </location>
</feature>